<feature type="binding site" evidence="7">
    <location>
        <position position="232"/>
    </location>
    <ligand>
        <name>NADP(+)</name>
        <dbReference type="ChEBI" id="CHEBI:58349"/>
    </ligand>
</feature>
<keyword evidence="6 7" id="KW-0057">Aromatic amino acid biosynthesis</keyword>
<evidence type="ECO:0000256" key="6">
    <source>
        <dbReference type="ARBA" id="ARBA00023141"/>
    </source>
</evidence>
<dbReference type="GO" id="GO:0009423">
    <property type="term" value="P:chorismate biosynthetic process"/>
    <property type="evidence" value="ECO:0007669"/>
    <property type="project" value="UniProtKB-UniRule"/>
</dbReference>
<proteinExistence type="inferred from homology"/>
<feature type="binding site" evidence="7">
    <location>
        <position position="239"/>
    </location>
    <ligand>
        <name>shikimate</name>
        <dbReference type="ChEBI" id="CHEBI:36208"/>
    </ligand>
</feature>
<comment type="function">
    <text evidence="7">Involved in the biosynthesis of the chorismate, which leads to the biosynthesis of aromatic amino acids. Catalyzes the reversible NADPH linked reduction of 3-dehydroshikimate (DHSA) to yield shikimate (SA).</text>
</comment>
<dbReference type="InterPro" id="IPR046346">
    <property type="entry name" value="Aminoacid_DH-like_N_sf"/>
</dbReference>
<comment type="subunit">
    <text evidence="7">Homodimer.</text>
</comment>
<feature type="binding site" evidence="7">
    <location>
        <position position="103"/>
    </location>
    <ligand>
        <name>shikimate</name>
        <dbReference type="ChEBI" id="CHEBI:36208"/>
    </ligand>
</feature>
<dbReference type="EC" id="1.1.1.25" evidence="2 7"/>
<keyword evidence="3 7" id="KW-0028">Amino-acid biosynthesis</keyword>
<gene>
    <name evidence="7" type="primary">aroE</name>
    <name evidence="9" type="ordered locus">Ilyop_1867</name>
</gene>
<evidence type="ECO:0000256" key="1">
    <source>
        <dbReference type="ARBA" id="ARBA00004871"/>
    </source>
</evidence>
<dbReference type="SUPFAM" id="SSF53223">
    <property type="entry name" value="Aminoacid dehydrogenase-like, N-terminal domain"/>
    <property type="match status" value="1"/>
</dbReference>
<evidence type="ECO:0000256" key="3">
    <source>
        <dbReference type="ARBA" id="ARBA00022605"/>
    </source>
</evidence>
<dbReference type="KEGG" id="ipo:Ilyop_1867"/>
<feature type="binding site" evidence="7">
    <location>
        <begin position="127"/>
        <end position="131"/>
    </location>
    <ligand>
        <name>NADP(+)</name>
        <dbReference type="ChEBI" id="CHEBI:58349"/>
    </ligand>
</feature>
<evidence type="ECO:0000256" key="7">
    <source>
        <dbReference type="HAMAP-Rule" id="MF_00222"/>
    </source>
</evidence>
<evidence type="ECO:0000313" key="10">
    <source>
        <dbReference type="Proteomes" id="UP000006875"/>
    </source>
</evidence>
<evidence type="ECO:0000256" key="2">
    <source>
        <dbReference type="ARBA" id="ARBA00012962"/>
    </source>
</evidence>
<feature type="binding site" evidence="7">
    <location>
        <position position="63"/>
    </location>
    <ligand>
        <name>shikimate</name>
        <dbReference type="ChEBI" id="CHEBI:36208"/>
    </ligand>
</feature>
<feature type="binding site" evidence="7">
    <location>
        <position position="213"/>
    </location>
    <ligand>
        <name>NADP(+)</name>
        <dbReference type="ChEBI" id="CHEBI:58349"/>
    </ligand>
</feature>
<feature type="domain" description="Shikimate dehydrogenase substrate binding N-terminal" evidence="8">
    <location>
        <begin position="8"/>
        <end position="90"/>
    </location>
</feature>
<dbReference type="Gene3D" id="3.40.50.720">
    <property type="entry name" value="NAD(P)-binding Rossmann-like Domain"/>
    <property type="match status" value="1"/>
</dbReference>
<dbReference type="InterPro" id="IPR022893">
    <property type="entry name" value="Shikimate_DH_fam"/>
</dbReference>
<keyword evidence="4 7" id="KW-0521">NADP</keyword>
<feature type="active site" description="Proton acceptor" evidence="7">
    <location>
        <position position="67"/>
    </location>
</feature>
<dbReference type="InterPro" id="IPR013708">
    <property type="entry name" value="Shikimate_DH-bd_N"/>
</dbReference>
<dbReference type="GO" id="GO:0008652">
    <property type="term" value="P:amino acid biosynthetic process"/>
    <property type="evidence" value="ECO:0007669"/>
    <property type="project" value="UniProtKB-KW"/>
</dbReference>
<feature type="binding site" evidence="7">
    <location>
        <position position="88"/>
    </location>
    <ligand>
        <name>shikimate</name>
        <dbReference type="ChEBI" id="CHEBI:36208"/>
    </ligand>
</feature>
<accession>E3H9V9</accession>
<dbReference type="GO" id="GO:0005829">
    <property type="term" value="C:cytosol"/>
    <property type="evidence" value="ECO:0007669"/>
    <property type="project" value="TreeGrafter"/>
</dbReference>
<comment type="similarity">
    <text evidence="7">Belongs to the shikimate dehydrogenase family.</text>
</comment>
<comment type="catalytic activity">
    <reaction evidence="7">
        <text>shikimate + NADP(+) = 3-dehydroshikimate + NADPH + H(+)</text>
        <dbReference type="Rhea" id="RHEA:17737"/>
        <dbReference type="ChEBI" id="CHEBI:15378"/>
        <dbReference type="ChEBI" id="CHEBI:16630"/>
        <dbReference type="ChEBI" id="CHEBI:36208"/>
        <dbReference type="ChEBI" id="CHEBI:57783"/>
        <dbReference type="ChEBI" id="CHEBI:58349"/>
        <dbReference type="EC" id="1.1.1.25"/>
    </reaction>
</comment>
<dbReference type="GO" id="GO:0004764">
    <property type="term" value="F:shikimate 3-dehydrogenase (NADP+) activity"/>
    <property type="evidence" value="ECO:0007669"/>
    <property type="project" value="UniProtKB-UniRule"/>
</dbReference>
<evidence type="ECO:0000259" key="8">
    <source>
        <dbReference type="Pfam" id="PF08501"/>
    </source>
</evidence>
<dbReference type="AlphaFoldDB" id="E3H9V9"/>
<dbReference type="EMBL" id="CP002281">
    <property type="protein sequence ID" value="ADO83638.1"/>
    <property type="molecule type" value="Genomic_DNA"/>
</dbReference>
<dbReference type="eggNOG" id="COG0169">
    <property type="taxonomic scope" value="Bacteria"/>
</dbReference>
<dbReference type="InterPro" id="IPR011342">
    <property type="entry name" value="Shikimate_DH"/>
</dbReference>
<dbReference type="CDD" id="cd01065">
    <property type="entry name" value="NAD_bind_Shikimate_DH"/>
    <property type="match status" value="1"/>
</dbReference>
<protein>
    <recommendedName>
        <fullName evidence="2 7">Shikimate dehydrogenase (NADP(+))</fullName>
        <shortName evidence="7">SDH</shortName>
        <ecNumber evidence="2 7">1.1.1.25</ecNumber>
    </recommendedName>
</protein>
<dbReference type="RefSeq" id="WP_013388300.1">
    <property type="nucleotide sequence ID" value="NC_014632.1"/>
</dbReference>
<dbReference type="InterPro" id="IPR036291">
    <property type="entry name" value="NAD(P)-bd_dom_sf"/>
</dbReference>
<evidence type="ECO:0000256" key="4">
    <source>
        <dbReference type="ARBA" id="ARBA00022857"/>
    </source>
</evidence>
<feature type="binding site" evidence="7">
    <location>
        <begin position="16"/>
        <end position="18"/>
    </location>
    <ligand>
        <name>shikimate</name>
        <dbReference type="ChEBI" id="CHEBI:36208"/>
    </ligand>
</feature>
<keyword evidence="10" id="KW-1185">Reference proteome</keyword>
<feature type="binding site" evidence="7">
    <location>
        <position position="215"/>
    </location>
    <ligand>
        <name>shikimate</name>
        <dbReference type="ChEBI" id="CHEBI:36208"/>
    </ligand>
</feature>
<evidence type="ECO:0000256" key="5">
    <source>
        <dbReference type="ARBA" id="ARBA00023002"/>
    </source>
</evidence>
<keyword evidence="5 7" id="KW-0560">Oxidoreductase</keyword>
<dbReference type="PANTHER" id="PTHR21089:SF1">
    <property type="entry name" value="BIFUNCTIONAL 3-DEHYDROQUINATE DEHYDRATASE_SHIKIMATE DEHYDROGENASE, CHLOROPLASTIC"/>
    <property type="match status" value="1"/>
</dbReference>
<dbReference type="Pfam" id="PF08501">
    <property type="entry name" value="Shikimate_dh_N"/>
    <property type="match status" value="1"/>
</dbReference>
<dbReference type="STRING" id="572544.Ilyop_1867"/>
<dbReference type="SUPFAM" id="SSF51735">
    <property type="entry name" value="NAD(P)-binding Rossmann-fold domains"/>
    <property type="match status" value="1"/>
</dbReference>
<dbReference type="HAMAP" id="MF_00222">
    <property type="entry name" value="Shikimate_DH_AroE"/>
    <property type="match status" value="1"/>
</dbReference>
<dbReference type="HOGENOM" id="CLU_044063_4_1_0"/>
<dbReference type="UniPathway" id="UPA00053">
    <property type="reaction ID" value="UER00087"/>
</dbReference>
<feature type="binding site" evidence="7">
    <location>
        <position position="79"/>
    </location>
    <ligand>
        <name>NADP(+)</name>
        <dbReference type="ChEBI" id="CHEBI:58349"/>
    </ligand>
</feature>
<dbReference type="Gene3D" id="3.40.50.10860">
    <property type="entry name" value="Leucine Dehydrogenase, chain A, domain 1"/>
    <property type="match status" value="1"/>
</dbReference>
<comment type="pathway">
    <text evidence="1 7">Metabolic intermediate biosynthesis; chorismate biosynthesis; chorismate from D-erythrose 4-phosphate and phosphoenolpyruvate: step 4/7.</text>
</comment>
<sequence length="270" mass="30487">MEIKKFGLLGEKLSHSFSPEIHRLIFKELGINAQYDLIELSKEEIPEIMNKIRSGEISGVNVTIPYKQEVMKYLDELSDEAKGIGAVNTITMKNGKLTGFNTDYWGFRFTLEKMNLSLKDQKSVVLGGGGSARAVIKSLLDLKSSVSLVSRSPEKARKEFSDFKELTTISYDELRNLKGELIVNTTPVGMYPNSGKSPVDQKVVENFLSAVDLIYNPEETLFLSYATNRENGLYMLVGQAVKAQEIWFDKKLENFDSVYEDTHSIVYKKL</sequence>
<reference evidence="9 10" key="1">
    <citation type="journal article" date="2010" name="Stand. Genomic Sci.">
        <title>Complete genome sequence of Ilyobacter polytropus type strain (CuHbu1).</title>
        <authorList>
            <person name="Sikorski J."/>
            <person name="Chertkov O."/>
            <person name="Lapidus A."/>
            <person name="Nolan M."/>
            <person name="Lucas S."/>
            <person name="Del Rio T.G."/>
            <person name="Tice H."/>
            <person name="Cheng J.F."/>
            <person name="Tapia R."/>
            <person name="Han C."/>
            <person name="Goodwin L."/>
            <person name="Pitluck S."/>
            <person name="Liolios K."/>
            <person name="Ivanova N."/>
            <person name="Mavromatis K."/>
            <person name="Mikhailova N."/>
            <person name="Pati A."/>
            <person name="Chen A."/>
            <person name="Palaniappan K."/>
            <person name="Land M."/>
            <person name="Hauser L."/>
            <person name="Chang Y.J."/>
            <person name="Jeffries C.D."/>
            <person name="Brambilla E."/>
            <person name="Yasawong M."/>
            <person name="Rohde M."/>
            <person name="Pukall R."/>
            <person name="Spring S."/>
            <person name="Goker M."/>
            <person name="Woyke T."/>
            <person name="Bristow J."/>
            <person name="Eisen J.A."/>
            <person name="Markowitz V."/>
            <person name="Hugenholtz P."/>
            <person name="Kyrpides N.C."/>
            <person name="Klenk H.P."/>
        </authorList>
    </citation>
    <scope>NUCLEOTIDE SEQUENCE [LARGE SCALE GENOMIC DNA]</scope>
    <source>
        <strain evidence="10">ATCC 51220 / DSM 2926 / LMG 16218 / CuHBu1</strain>
    </source>
</reference>
<dbReference type="Proteomes" id="UP000006875">
    <property type="component" value="Chromosome"/>
</dbReference>
<dbReference type="GO" id="GO:0050661">
    <property type="term" value="F:NADP binding"/>
    <property type="evidence" value="ECO:0007669"/>
    <property type="project" value="InterPro"/>
</dbReference>
<comment type="caution">
    <text evidence="7">Lacks conserved residue(s) required for the propagation of feature annotation.</text>
</comment>
<evidence type="ECO:0000313" key="9">
    <source>
        <dbReference type="EMBL" id="ADO83638.1"/>
    </source>
</evidence>
<dbReference type="PANTHER" id="PTHR21089">
    <property type="entry name" value="SHIKIMATE DEHYDROGENASE"/>
    <property type="match status" value="1"/>
</dbReference>
<organism evidence="9 10">
    <name type="scientific">Ilyobacter polytropus (strain ATCC 51220 / DSM 2926 / LMG 16218 / CuHBu1)</name>
    <dbReference type="NCBI Taxonomy" id="572544"/>
    <lineage>
        <taxon>Bacteria</taxon>
        <taxon>Fusobacteriati</taxon>
        <taxon>Fusobacteriota</taxon>
        <taxon>Fusobacteriia</taxon>
        <taxon>Fusobacteriales</taxon>
        <taxon>Fusobacteriaceae</taxon>
        <taxon>Ilyobacter</taxon>
    </lineage>
</organism>
<name>E3H9V9_ILYPC</name>
<dbReference type="GO" id="GO:0019632">
    <property type="term" value="P:shikimate metabolic process"/>
    <property type="evidence" value="ECO:0007669"/>
    <property type="project" value="InterPro"/>
</dbReference>
<dbReference type="NCBIfam" id="TIGR00507">
    <property type="entry name" value="aroE"/>
    <property type="match status" value="1"/>
</dbReference>
<dbReference type="GO" id="GO:0009073">
    <property type="term" value="P:aromatic amino acid family biosynthetic process"/>
    <property type="evidence" value="ECO:0007669"/>
    <property type="project" value="UniProtKB-KW"/>
</dbReference>